<evidence type="ECO:0000313" key="2">
    <source>
        <dbReference type="Proteomes" id="UP000253740"/>
    </source>
</evidence>
<dbReference type="PANTHER" id="PTHR17985:SF8">
    <property type="entry name" value="TRANSPORT AND GOLGI ORGANIZATION PROTEIN 2 HOMOLOG"/>
    <property type="match status" value="1"/>
</dbReference>
<dbReference type="PANTHER" id="PTHR17985">
    <property type="entry name" value="SER/THR-RICH PROTEIN T10 IN DGCR REGION"/>
    <property type="match status" value="1"/>
</dbReference>
<dbReference type="Gene3D" id="3.60.60.10">
    <property type="entry name" value="Penicillin V Acylase, Chain A"/>
    <property type="match status" value="1"/>
</dbReference>
<dbReference type="EMBL" id="DF970247">
    <property type="protein sequence ID" value="GAP67190.1"/>
    <property type="molecule type" value="Genomic_DNA"/>
</dbReference>
<dbReference type="AlphaFoldDB" id="A0A0K8QQM4"/>
<name>A0A0K8QQM4_9GAMM</name>
<dbReference type="RefSeq" id="WP_062537743.1">
    <property type="nucleotide sequence ID" value="NZ_DF970247.1"/>
</dbReference>
<evidence type="ECO:0000313" key="1">
    <source>
        <dbReference type="EMBL" id="GAP67190.1"/>
    </source>
</evidence>
<dbReference type="Proteomes" id="UP000253740">
    <property type="component" value="Unassembled WGS sequence"/>
</dbReference>
<protein>
    <recommendedName>
        <fullName evidence="3">NRDE family protein</fullName>
    </recommendedName>
</protein>
<dbReference type="OrthoDB" id="4380123at2"/>
<accession>A0A0K8QQM4</accession>
<organism evidence="1">
    <name type="scientific">Mizugakiibacter sediminis</name>
    <dbReference type="NCBI Taxonomy" id="1475481"/>
    <lineage>
        <taxon>Bacteria</taxon>
        <taxon>Pseudomonadati</taxon>
        <taxon>Pseudomonadota</taxon>
        <taxon>Gammaproteobacteria</taxon>
        <taxon>Lysobacterales</taxon>
        <taxon>Rhodanobacteraceae</taxon>
        <taxon>Mizugakiibacter</taxon>
    </lineage>
</organism>
<keyword evidence="2" id="KW-1185">Reference proteome</keyword>
<sequence length="255" mass="27487">MCLIAAAWQAHPRWRLLLAGNRDEYHARPAAPAARWDDAPEVLGGRDLEAGGTWIGVSERGRACVVTNFRDPRADRGGRSRGLLAAEFLRAGASAGAWSEALAARAADYRPFNLLLFDRDSARYVGNHPATRIAPLAPGVHGLSNGPLEARWPKSERLTAALRDWLARGEDDFAPLFAALADDAPAPDDALPHTGIDLELERRLSAPFIRGERYGTRASTVIALAHDGGGVLIERRFGAGGRADGETVLRFVTQA</sequence>
<proteinExistence type="predicted"/>
<reference evidence="1" key="1">
    <citation type="submission" date="2015-08" db="EMBL/GenBank/DDBJ databases">
        <title>Complete DNA Sequence of Pseudomonas syringae pv. actinidiae, the Causal Agent of Kiwifruit Canker Disease.</title>
        <authorList>
            <person name="Rikkerink E.H.A."/>
            <person name="Fineran P.C."/>
        </authorList>
    </citation>
    <scope>NUCLEOTIDE SEQUENCE</scope>
    <source>
        <strain evidence="1">SkMP5</strain>
    </source>
</reference>
<gene>
    <name evidence="1" type="ORF">MBSD_n2506</name>
</gene>
<dbReference type="Pfam" id="PF05742">
    <property type="entry name" value="TANGO2"/>
    <property type="match status" value="1"/>
</dbReference>
<dbReference type="InterPro" id="IPR008551">
    <property type="entry name" value="TANGO2"/>
</dbReference>
<evidence type="ECO:0008006" key="3">
    <source>
        <dbReference type="Google" id="ProtNLM"/>
    </source>
</evidence>